<evidence type="ECO:0000256" key="2">
    <source>
        <dbReference type="SAM" id="MobiDB-lite"/>
    </source>
</evidence>
<feature type="compositionally biased region" description="Basic and acidic residues" evidence="2">
    <location>
        <begin position="620"/>
        <end position="631"/>
    </location>
</feature>
<reference evidence="4 5" key="1">
    <citation type="journal article" date="2018" name="Science">
        <title>The opium poppy genome and morphinan production.</title>
        <authorList>
            <person name="Guo L."/>
            <person name="Winzer T."/>
            <person name="Yang X."/>
            <person name="Li Y."/>
            <person name="Ning Z."/>
            <person name="He Z."/>
            <person name="Teodor R."/>
            <person name="Lu Y."/>
            <person name="Bowser T.A."/>
            <person name="Graham I.A."/>
            <person name="Ye K."/>
        </authorList>
    </citation>
    <scope>NUCLEOTIDE SEQUENCE [LARGE SCALE GENOMIC DNA]</scope>
    <source>
        <strain evidence="5">cv. HN1</strain>
        <tissue evidence="4">Leaves</tissue>
    </source>
</reference>
<evidence type="ECO:0008006" key="6">
    <source>
        <dbReference type="Google" id="ProtNLM"/>
    </source>
</evidence>
<dbReference type="PANTHER" id="PTHR33538:SF2">
    <property type="entry name" value="PROTEIN GAMETE EXPRESSED 1"/>
    <property type="match status" value="1"/>
</dbReference>
<gene>
    <name evidence="4" type="ORF">C5167_020334</name>
</gene>
<dbReference type="Gramene" id="RZC51905">
    <property type="protein sequence ID" value="RZC51905"/>
    <property type="gene ID" value="C5167_020334"/>
</dbReference>
<keyword evidence="3" id="KW-1133">Transmembrane helix</keyword>
<evidence type="ECO:0000313" key="4">
    <source>
        <dbReference type="EMBL" id="RZC51905.1"/>
    </source>
</evidence>
<feature type="coiled-coil region" evidence="1">
    <location>
        <begin position="203"/>
        <end position="244"/>
    </location>
</feature>
<dbReference type="OMA" id="VRPCHEV"/>
<name>A0A4Y7IWX6_PAPSO</name>
<feature type="transmembrane region" description="Helical" evidence="3">
    <location>
        <begin position="466"/>
        <end position="484"/>
    </location>
</feature>
<dbReference type="PANTHER" id="PTHR33538">
    <property type="entry name" value="PROTEIN GAMETE EXPRESSED 1"/>
    <property type="match status" value="1"/>
</dbReference>
<keyword evidence="1" id="KW-0175">Coiled coil</keyword>
<keyword evidence="3" id="KW-0812">Transmembrane</keyword>
<dbReference type="EMBL" id="CM010716">
    <property type="protein sequence ID" value="RZC51905.1"/>
    <property type="molecule type" value="Genomic_DNA"/>
</dbReference>
<evidence type="ECO:0000256" key="3">
    <source>
        <dbReference type="SAM" id="Phobius"/>
    </source>
</evidence>
<accession>A0A4Y7IWX6</accession>
<protein>
    <recommendedName>
        <fullName evidence="6">Protein GAMETE EXPRESSED 1</fullName>
    </recommendedName>
</protein>
<keyword evidence="5" id="KW-1185">Reference proteome</keyword>
<dbReference type="Proteomes" id="UP000316621">
    <property type="component" value="Chromosome 2"/>
</dbReference>
<keyword evidence="3" id="KW-0472">Membrane</keyword>
<feature type="region of interest" description="Disordered" evidence="2">
    <location>
        <begin position="591"/>
        <end position="631"/>
    </location>
</feature>
<dbReference type="AlphaFoldDB" id="A0A4Y7IWX6"/>
<evidence type="ECO:0000256" key="1">
    <source>
        <dbReference type="SAM" id="Coils"/>
    </source>
</evidence>
<feature type="coiled-coil region" evidence="1">
    <location>
        <begin position="305"/>
        <end position="339"/>
    </location>
</feature>
<proteinExistence type="predicted"/>
<organism evidence="4 5">
    <name type="scientific">Papaver somniferum</name>
    <name type="common">Opium poppy</name>
    <dbReference type="NCBI Taxonomy" id="3469"/>
    <lineage>
        <taxon>Eukaryota</taxon>
        <taxon>Viridiplantae</taxon>
        <taxon>Streptophyta</taxon>
        <taxon>Embryophyta</taxon>
        <taxon>Tracheophyta</taxon>
        <taxon>Spermatophyta</taxon>
        <taxon>Magnoliopsida</taxon>
        <taxon>Ranunculales</taxon>
        <taxon>Papaveraceae</taxon>
        <taxon>Papaveroideae</taxon>
        <taxon>Papaver</taxon>
    </lineage>
</organism>
<evidence type="ECO:0000313" key="5">
    <source>
        <dbReference type="Proteomes" id="UP000316621"/>
    </source>
</evidence>
<dbReference type="STRING" id="3469.A0A4Y7IWX6"/>
<sequence>MPLFHSPYILFISSFPLFGRNQISIFKSKGFHQNRTKMDQHHVSHLVFLSLIFMCLSQETRSFSLTWGSNKNDHGDYQKSTSASGVAKFSMELPNDPKGIESVETAKQRLASRPNSCWQNAYENLFATCSVIVKDDAKRSRLAWQLSDCFQKDSGRPSFPSCDSQSSMLKCLKKLDESAHKVYLEFYLQTNSICHQLQANAFKIETERLVNDLKKSAESAEEKLHNIEENSERLIQNSDQIENSLTSLYSKTQQVAETSEKVSDQIDASLKQSSIIVEQSNEIAASQLELRQGQSDMRKTLEGGMEILHESYEKLGHNVEKLRNEAVEIEKQISKVSNSMSTKMENLQNKANDIGNAAGVSLDKQKQLLDGQSRALEGLDFLTKFQSQALEESRASLQTLAEFGQKQQEELLRRQEQLKQAHDHLIENSKSILAAQKEFESKQASMFLALDKLFTLHNDILLESRAIKSFFFYSFVIFLLYMLTSAKQTYGMRARLYLGLCAIFLVEFTMCRFGVDLDQQVWIASKVTLARSSFLVAAAVQLLDYEVLNHRMLETLIEKVNTMERKKAMPLEIDESYDDVDFSTWIDEDLSEEETFSKDPDFLLPEEVAENSVSTSSYSRKYDLRPRRVRQ</sequence>
<dbReference type="InterPro" id="IPR040346">
    <property type="entry name" value="GEX1/Brambleberry"/>
</dbReference>